<dbReference type="CDD" id="cd00812">
    <property type="entry name" value="LeuRS_core"/>
    <property type="match status" value="1"/>
</dbReference>
<dbReference type="PROSITE" id="PS00178">
    <property type="entry name" value="AA_TRNA_LIGASE_I"/>
    <property type="match status" value="1"/>
</dbReference>
<dbReference type="Gene3D" id="3.10.20.590">
    <property type="match status" value="1"/>
</dbReference>
<keyword evidence="5 9" id="KW-0067">ATP-binding</keyword>
<keyword evidence="6 9" id="KW-0648">Protein biosynthesis</keyword>
<dbReference type="EC" id="6.1.1.4" evidence="9"/>
<dbReference type="InterPro" id="IPR009008">
    <property type="entry name" value="Val/Leu/Ile-tRNA-synth_edit"/>
</dbReference>
<dbReference type="SUPFAM" id="SSF50677">
    <property type="entry name" value="ValRS/IleRS/LeuRS editing domain"/>
    <property type="match status" value="1"/>
</dbReference>
<evidence type="ECO:0000256" key="5">
    <source>
        <dbReference type="ARBA" id="ARBA00022840"/>
    </source>
</evidence>
<dbReference type="InterPro" id="IPR013155">
    <property type="entry name" value="M/V/L/I-tRNA-synth_anticd-bd"/>
</dbReference>
<keyword evidence="2 9" id="KW-0963">Cytoplasm</keyword>
<feature type="domain" description="Aminoacyl-tRNA synthetase class Ia" evidence="11">
    <location>
        <begin position="631"/>
        <end position="671"/>
    </location>
</feature>
<evidence type="ECO:0000256" key="6">
    <source>
        <dbReference type="ARBA" id="ARBA00022917"/>
    </source>
</evidence>
<dbReference type="InterPro" id="IPR001412">
    <property type="entry name" value="aa-tRNA-synth_I_CS"/>
</dbReference>
<keyword evidence="4 9" id="KW-0547">Nucleotide-binding</keyword>
<dbReference type="InterPro" id="IPR009080">
    <property type="entry name" value="tRNAsynth_Ia_anticodon-bd"/>
</dbReference>
<evidence type="ECO:0000256" key="9">
    <source>
        <dbReference type="HAMAP-Rule" id="MF_00049"/>
    </source>
</evidence>
<dbReference type="Gene3D" id="3.90.740.10">
    <property type="entry name" value="Valyl/Leucyl/Isoleucyl-tRNA synthetase, editing domain"/>
    <property type="match status" value="1"/>
</dbReference>
<reference evidence="15 16" key="1">
    <citation type="submission" date="2020-11" db="EMBL/GenBank/DDBJ databases">
        <authorList>
            <person name="Lassalle F."/>
        </authorList>
    </citation>
    <scope>NUCLEOTIDE SEQUENCE [LARGE SCALE GENOMIC DNA]</scope>
    <source>
        <strain evidence="15 16">JC140</strain>
    </source>
</reference>
<keyword evidence="3 9" id="KW-0436">Ligase</keyword>
<dbReference type="HAMAP" id="MF_00049_B">
    <property type="entry name" value="Leu_tRNA_synth_B"/>
    <property type="match status" value="1"/>
</dbReference>
<protein>
    <recommendedName>
        <fullName evidence="9">Leucine--tRNA ligase</fullName>
        <ecNumber evidence="9">6.1.1.4</ecNumber>
    </recommendedName>
    <alternativeName>
        <fullName evidence="9">Leucyl-tRNA synthetase</fullName>
        <shortName evidence="9">LeuRS</shortName>
    </alternativeName>
</protein>
<keyword evidence="16" id="KW-1185">Reference proteome</keyword>
<dbReference type="InterPro" id="IPR002302">
    <property type="entry name" value="Leu-tRNA-ligase"/>
</dbReference>
<dbReference type="Gene3D" id="2.20.28.290">
    <property type="match status" value="1"/>
</dbReference>
<name>A0ABN7JUM0_9HYPH</name>
<dbReference type="EMBL" id="CABFWF030000014">
    <property type="protein sequence ID" value="CAD7049113.1"/>
    <property type="molecule type" value="Genomic_DNA"/>
</dbReference>
<dbReference type="GO" id="GO:0016874">
    <property type="term" value="F:ligase activity"/>
    <property type="evidence" value="ECO:0007669"/>
    <property type="project" value="UniProtKB-KW"/>
</dbReference>
<feature type="binding site" evidence="9">
    <location>
        <position position="635"/>
    </location>
    <ligand>
        <name>ATP</name>
        <dbReference type="ChEBI" id="CHEBI:30616"/>
    </ligand>
</feature>
<dbReference type="Pfam" id="PF00133">
    <property type="entry name" value="tRNA-synt_1"/>
    <property type="match status" value="2"/>
</dbReference>
<evidence type="ECO:0000259" key="12">
    <source>
        <dbReference type="Pfam" id="PF08264"/>
    </source>
</evidence>
<evidence type="ECO:0000256" key="8">
    <source>
        <dbReference type="ARBA" id="ARBA00047469"/>
    </source>
</evidence>
<evidence type="ECO:0000256" key="10">
    <source>
        <dbReference type="RuleBase" id="RU363035"/>
    </source>
</evidence>
<comment type="subcellular location">
    <subcellularLocation>
        <location evidence="9">Cytoplasm</location>
    </subcellularLocation>
</comment>
<feature type="short sequence motif" description="'HIGH' region" evidence="9">
    <location>
        <begin position="43"/>
        <end position="53"/>
    </location>
</feature>
<dbReference type="RefSeq" id="WP_142593574.1">
    <property type="nucleotide sequence ID" value="NZ_CABFWF030000014.1"/>
</dbReference>
<dbReference type="SUPFAM" id="SSF47323">
    <property type="entry name" value="Anticodon-binding domain of a subclass of class I aminoacyl-tRNA synthetases"/>
    <property type="match status" value="1"/>
</dbReference>
<comment type="caution">
    <text evidence="15">The sequence shown here is derived from an EMBL/GenBank/DDBJ whole genome shotgun (WGS) entry which is preliminary data.</text>
</comment>
<dbReference type="PANTHER" id="PTHR43740">
    <property type="entry name" value="LEUCYL-TRNA SYNTHETASE"/>
    <property type="match status" value="1"/>
</dbReference>
<evidence type="ECO:0000313" key="16">
    <source>
        <dbReference type="Proteomes" id="UP000606921"/>
    </source>
</evidence>
<comment type="similarity">
    <text evidence="1 9 10">Belongs to the class-I aminoacyl-tRNA synthetase family.</text>
</comment>
<dbReference type="Gene3D" id="3.40.50.620">
    <property type="entry name" value="HUPs"/>
    <property type="match status" value="2"/>
</dbReference>
<dbReference type="PANTHER" id="PTHR43740:SF2">
    <property type="entry name" value="LEUCINE--TRNA LIGASE, MITOCHONDRIAL"/>
    <property type="match status" value="1"/>
</dbReference>
<feature type="domain" description="Methionyl/Valyl/Leucyl/Isoleucyl-tRNA synthetase anticodon-binding" evidence="12">
    <location>
        <begin position="717"/>
        <end position="839"/>
    </location>
</feature>
<feature type="domain" description="Methionyl/Leucyl tRNA synthetase" evidence="13">
    <location>
        <begin position="38"/>
        <end position="172"/>
    </location>
</feature>
<evidence type="ECO:0000256" key="7">
    <source>
        <dbReference type="ARBA" id="ARBA00023146"/>
    </source>
</evidence>
<evidence type="ECO:0000259" key="14">
    <source>
        <dbReference type="Pfam" id="PF13603"/>
    </source>
</evidence>
<evidence type="ECO:0000259" key="13">
    <source>
        <dbReference type="Pfam" id="PF09334"/>
    </source>
</evidence>
<dbReference type="PRINTS" id="PR00985">
    <property type="entry name" value="TRNASYNTHLEU"/>
</dbReference>
<feature type="domain" description="Aminoacyl-tRNA synthetase class Ia" evidence="11">
    <location>
        <begin position="432"/>
        <end position="608"/>
    </location>
</feature>
<evidence type="ECO:0000256" key="3">
    <source>
        <dbReference type="ARBA" id="ARBA00022598"/>
    </source>
</evidence>
<dbReference type="InterPro" id="IPR002300">
    <property type="entry name" value="aa-tRNA-synth_Ia"/>
</dbReference>
<dbReference type="Gene3D" id="1.10.730.10">
    <property type="entry name" value="Isoleucyl-tRNA Synthetase, Domain 1"/>
    <property type="match status" value="2"/>
</dbReference>
<dbReference type="InterPro" id="IPR014729">
    <property type="entry name" value="Rossmann-like_a/b/a_fold"/>
</dbReference>
<feature type="domain" description="Leucyl-tRNA synthetase editing" evidence="14">
    <location>
        <begin position="222"/>
        <end position="412"/>
    </location>
</feature>
<dbReference type="CDD" id="cd07958">
    <property type="entry name" value="Anticodon_Ia_Leu_BEm"/>
    <property type="match status" value="1"/>
</dbReference>
<dbReference type="SUPFAM" id="SSF52374">
    <property type="entry name" value="Nucleotidylyl transferase"/>
    <property type="match status" value="1"/>
</dbReference>
<dbReference type="Pfam" id="PF09334">
    <property type="entry name" value="tRNA-synt_1g"/>
    <property type="match status" value="1"/>
</dbReference>
<feature type="short sequence motif" description="'KMSKS' region" evidence="9">
    <location>
        <begin position="632"/>
        <end position="636"/>
    </location>
</feature>
<sequence>MASERYNPREAEPRWQQRWTEAKVFETDNADPREKYYVLEMFPYPSGRIHMGHVRNYAMGDVVARYKRARGYNVLHPMGWDAFGMPAENAARDNKVHPKEWTYRNIASMKAQLKAMGLSLDWSREFATCDVEYYHRQQHLFLDMMEKGLVYRKLSKVNWDPVDHTVLANEQVIDGRGWRSGALVEQRELVQWFFKITDFSQDLLESLETLGQWPEKVRLMQKNWIGRSEGMTIRWELVADTAPAGHSEVTVYTTRPDTLFGASFLAIAADHPLARDAAAANPAIEAFAEECRRQGTSLAALETAEKKGIDTGIRVRHPLDPSWELPVYIANFVLMEYGTGAIFGCPSGDQRDLDFARKYELPVVPVVMPADANAESFAIGDTAYDGDGVMINSRFLDGKSTEEAFDLVADRLSGTILGNMPQGERKVNFRLRDWGISRQRYWGCPIPVIHCEVCGVVPVPKKDLPVRLPDDVTFDQPGNPLDRHSTWRHVACPQCGADARRETDTMDTFVDSSWYFTRFTAPWEDMPTDPKAANHWLPVDQYIGGIEHAILHLLYSRFFTRAMKETGHVDVKEPFKGLFTQGMVVHETYRRGSGAAGEWVAPADIRMEEVDGKRRATLLSTGEEVTIGSIEKMSKSKKNVVDPDDIIASYGADTARFFVLSDSPPDRDVIWSEAGVEGAHRFTQRLWRLISEAAASLADVQSAPAGEGEGLAVSQAAHRTLKAVQEDYDKLSFNRAVARVYELVNTLAAPLARVATGEGDGAYRAAVRNAAEILIQIVAPMTPHLAEECWAALGNSEMLSRAPWPRFDESLVAANEITLPVQINGKKRAELTIAREASQDAVQAAVLQLDAVRAALDGRAAKKVIIVPQRIVNIVV</sequence>
<evidence type="ECO:0000256" key="4">
    <source>
        <dbReference type="ARBA" id="ARBA00022741"/>
    </source>
</evidence>
<dbReference type="InterPro" id="IPR025709">
    <property type="entry name" value="Leu_tRNA-synth_edit"/>
</dbReference>
<organism evidence="15 16">
    <name type="scientific">Pseudorhizobium endolithicum</name>
    <dbReference type="NCBI Taxonomy" id="1191678"/>
    <lineage>
        <taxon>Bacteria</taxon>
        <taxon>Pseudomonadati</taxon>
        <taxon>Pseudomonadota</taxon>
        <taxon>Alphaproteobacteria</taxon>
        <taxon>Hyphomicrobiales</taxon>
        <taxon>Rhizobiaceae</taxon>
        <taxon>Rhizobium/Agrobacterium group</taxon>
        <taxon>Pseudorhizobium</taxon>
    </lineage>
</organism>
<evidence type="ECO:0000313" key="15">
    <source>
        <dbReference type="EMBL" id="CAD7049113.1"/>
    </source>
</evidence>
<dbReference type="Pfam" id="PF08264">
    <property type="entry name" value="Anticodon_1"/>
    <property type="match status" value="1"/>
</dbReference>
<evidence type="ECO:0000259" key="11">
    <source>
        <dbReference type="Pfam" id="PF00133"/>
    </source>
</evidence>
<keyword evidence="7 9" id="KW-0030">Aminoacyl-tRNA synthetase</keyword>
<evidence type="ECO:0000256" key="1">
    <source>
        <dbReference type="ARBA" id="ARBA00005594"/>
    </source>
</evidence>
<dbReference type="InterPro" id="IPR015413">
    <property type="entry name" value="Methionyl/Leucyl_tRNA_Synth"/>
</dbReference>
<dbReference type="Pfam" id="PF13603">
    <property type="entry name" value="tRNA-synt_1_2"/>
    <property type="match status" value="1"/>
</dbReference>
<proteinExistence type="inferred from homology"/>
<gene>
    <name evidence="9" type="primary">leuS</name>
    <name evidence="15" type="ORF">REJC140_01465</name>
</gene>
<dbReference type="NCBIfam" id="TIGR00396">
    <property type="entry name" value="leuS_bact"/>
    <property type="match status" value="1"/>
</dbReference>
<comment type="catalytic activity">
    <reaction evidence="8 9">
        <text>tRNA(Leu) + L-leucine + ATP = L-leucyl-tRNA(Leu) + AMP + diphosphate</text>
        <dbReference type="Rhea" id="RHEA:11688"/>
        <dbReference type="Rhea" id="RHEA-COMP:9613"/>
        <dbReference type="Rhea" id="RHEA-COMP:9622"/>
        <dbReference type="ChEBI" id="CHEBI:30616"/>
        <dbReference type="ChEBI" id="CHEBI:33019"/>
        <dbReference type="ChEBI" id="CHEBI:57427"/>
        <dbReference type="ChEBI" id="CHEBI:78442"/>
        <dbReference type="ChEBI" id="CHEBI:78494"/>
        <dbReference type="ChEBI" id="CHEBI:456215"/>
        <dbReference type="EC" id="6.1.1.4"/>
    </reaction>
</comment>
<evidence type="ECO:0000256" key="2">
    <source>
        <dbReference type="ARBA" id="ARBA00022490"/>
    </source>
</evidence>
<dbReference type="Proteomes" id="UP000606921">
    <property type="component" value="Unassembled WGS sequence"/>
</dbReference>
<accession>A0ABN7JUM0</accession>